<keyword evidence="12" id="KW-1185">Reference proteome</keyword>
<evidence type="ECO:0000313" key="11">
    <source>
        <dbReference type="EMBL" id="KAH0784119.1"/>
    </source>
</evidence>
<comment type="caution">
    <text evidence="11">The sequence shown here is derived from an EMBL/GenBank/DDBJ whole genome shotgun (WGS) entry which is preliminary data.</text>
</comment>
<protein>
    <recommendedName>
        <fullName evidence="4">mannan endo-1,4-beta-mannosidase</fullName>
        <ecNumber evidence="4">3.2.1.78</ecNumber>
    </recommendedName>
</protein>
<evidence type="ECO:0000256" key="6">
    <source>
        <dbReference type="ARBA" id="ARBA00022729"/>
    </source>
</evidence>
<evidence type="ECO:0000256" key="9">
    <source>
        <dbReference type="SAM" id="MobiDB-lite"/>
    </source>
</evidence>
<feature type="region of interest" description="Disordered" evidence="9">
    <location>
        <begin position="253"/>
        <end position="274"/>
    </location>
</feature>
<gene>
    <name evidence="11" type="ORF">KY290_003717</name>
</gene>
<evidence type="ECO:0000256" key="1">
    <source>
        <dbReference type="ARBA" id="ARBA00001678"/>
    </source>
</evidence>
<evidence type="ECO:0000256" key="8">
    <source>
        <dbReference type="ARBA" id="ARBA00023295"/>
    </source>
</evidence>
<dbReference type="PANTHER" id="PTHR31451">
    <property type="match status" value="1"/>
</dbReference>
<evidence type="ECO:0000256" key="4">
    <source>
        <dbReference type="ARBA" id="ARBA00012706"/>
    </source>
</evidence>
<dbReference type="Gene3D" id="3.20.20.80">
    <property type="entry name" value="Glycosidases"/>
    <property type="match status" value="1"/>
</dbReference>
<dbReference type="InterPro" id="IPR045053">
    <property type="entry name" value="MAN-like"/>
</dbReference>
<comment type="catalytic activity">
    <reaction evidence="1">
        <text>Random hydrolysis of (1-&gt;4)-beta-D-mannosidic linkages in mannans, galactomannans and glucomannans.</text>
        <dbReference type="EC" id="3.2.1.78"/>
    </reaction>
</comment>
<evidence type="ECO:0000259" key="10">
    <source>
        <dbReference type="Pfam" id="PF26410"/>
    </source>
</evidence>
<sequence length="274" mass="31362">MNVARTWAFSDGGSRPLQSAPGVYNEQMFQGLDFVISEAKKYGIHLILSLVNNWDAFGGKKQYVEWAVQRGQKLTSDDDFFTNPMVKGFYKNNVKVVLTRVNTITKVAYKDDPTILSWELINEPRCPSDLSGKTFQNWMIEMAGYLKSIDSNHLLEIGLEGFYGNNMRKYNPNSYIFGTNFISNNQVQGIDFTTIHMYPDQCYAGTWQPIQVSYVGTWQPIHSTHHNHNHKYILKIIQLSHDFMGFINDLKSRRAPRSGHHPATAAPPEQHPSR</sequence>
<dbReference type="EC" id="3.2.1.78" evidence="4"/>
<evidence type="ECO:0000256" key="7">
    <source>
        <dbReference type="ARBA" id="ARBA00022801"/>
    </source>
</evidence>
<evidence type="ECO:0000256" key="3">
    <source>
        <dbReference type="ARBA" id="ARBA00005641"/>
    </source>
</evidence>
<comment type="similarity">
    <text evidence="3">Belongs to the glycosyl hydrolase 5 (cellulase A) family.</text>
</comment>
<evidence type="ECO:0000256" key="5">
    <source>
        <dbReference type="ARBA" id="ARBA00022525"/>
    </source>
</evidence>
<accession>A0ABQ7WTN7</accession>
<proteinExistence type="inferred from homology"/>
<dbReference type="EMBL" id="JAIVGD010000001">
    <property type="protein sequence ID" value="KAH0784119.1"/>
    <property type="molecule type" value="Genomic_DNA"/>
</dbReference>
<organism evidence="11 12">
    <name type="scientific">Solanum tuberosum</name>
    <name type="common">Potato</name>
    <dbReference type="NCBI Taxonomy" id="4113"/>
    <lineage>
        <taxon>Eukaryota</taxon>
        <taxon>Viridiplantae</taxon>
        <taxon>Streptophyta</taxon>
        <taxon>Embryophyta</taxon>
        <taxon>Tracheophyta</taxon>
        <taxon>Spermatophyta</taxon>
        <taxon>Magnoliopsida</taxon>
        <taxon>eudicotyledons</taxon>
        <taxon>Gunneridae</taxon>
        <taxon>Pentapetalae</taxon>
        <taxon>asterids</taxon>
        <taxon>lamiids</taxon>
        <taxon>Solanales</taxon>
        <taxon>Solanaceae</taxon>
        <taxon>Solanoideae</taxon>
        <taxon>Solaneae</taxon>
        <taxon>Solanum</taxon>
    </lineage>
</organism>
<keyword evidence="7" id="KW-0378">Hydrolase</keyword>
<evidence type="ECO:0000313" key="12">
    <source>
        <dbReference type="Proteomes" id="UP000826656"/>
    </source>
</evidence>
<evidence type="ECO:0000256" key="2">
    <source>
        <dbReference type="ARBA" id="ARBA00004613"/>
    </source>
</evidence>
<reference evidence="11 12" key="1">
    <citation type="journal article" date="2021" name="bioRxiv">
        <title>Chromosome-scale and haplotype-resolved genome assembly of a tetraploid potato cultivar.</title>
        <authorList>
            <person name="Sun H."/>
            <person name="Jiao W.-B."/>
            <person name="Krause K."/>
            <person name="Campoy J.A."/>
            <person name="Goel M."/>
            <person name="Folz-Donahue K."/>
            <person name="Kukat C."/>
            <person name="Huettel B."/>
            <person name="Schneeberger K."/>
        </authorList>
    </citation>
    <scope>NUCLEOTIDE SEQUENCE [LARGE SCALE GENOMIC DNA]</scope>
    <source>
        <strain evidence="11">SolTubOtavaFocal</strain>
        <tissue evidence="11">Leaves</tissue>
    </source>
</reference>
<feature type="domain" description="Glycoside hydrolase family 5" evidence="10">
    <location>
        <begin position="16"/>
        <end position="201"/>
    </location>
</feature>
<comment type="subcellular location">
    <subcellularLocation>
        <location evidence="2">Secreted</location>
    </subcellularLocation>
</comment>
<dbReference type="InterPro" id="IPR001547">
    <property type="entry name" value="Glyco_hydro_5"/>
</dbReference>
<dbReference type="InterPro" id="IPR017853">
    <property type="entry name" value="GH"/>
</dbReference>
<dbReference type="PANTHER" id="PTHR31451:SF39">
    <property type="entry name" value="MANNAN ENDO-1,4-BETA-MANNOSIDASE 1"/>
    <property type="match status" value="1"/>
</dbReference>
<keyword evidence="6" id="KW-0732">Signal</keyword>
<dbReference type="Pfam" id="PF26410">
    <property type="entry name" value="GH5_mannosidase"/>
    <property type="match status" value="1"/>
</dbReference>
<dbReference type="SUPFAM" id="SSF51445">
    <property type="entry name" value="(Trans)glycosidases"/>
    <property type="match status" value="1"/>
</dbReference>
<keyword evidence="8" id="KW-0326">Glycosidase</keyword>
<dbReference type="Proteomes" id="UP000826656">
    <property type="component" value="Unassembled WGS sequence"/>
</dbReference>
<name>A0ABQ7WTN7_SOLTU</name>
<keyword evidence="5" id="KW-0964">Secreted</keyword>